<dbReference type="PROSITE" id="PS51118">
    <property type="entry name" value="HTH_HXLR"/>
    <property type="match status" value="2"/>
</dbReference>
<feature type="domain" description="HTH hxlR-type" evidence="4">
    <location>
        <begin position="17"/>
        <end position="113"/>
    </location>
</feature>
<dbReference type="EMBL" id="CP106738">
    <property type="protein sequence ID" value="UXX84131.1"/>
    <property type="molecule type" value="Genomic_DNA"/>
</dbReference>
<dbReference type="Gene3D" id="1.10.10.10">
    <property type="entry name" value="Winged helix-like DNA-binding domain superfamily/Winged helix DNA-binding domain"/>
    <property type="match status" value="2"/>
</dbReference>
<dbReference type="Pfam" id="PF01638">
    <property type="entry name" value="HxlR"/>
    <property type="match status" value="2"/>
</dbReference>
<reference evidence="5" key="1">
    <citation type="submission" date="2022-10" db="EMBL/GenBank/DDBJ databases">
        <title>Roseovarius pelagicus sp. nov., isolated from Arctic seawater.</title>
        <authorList>
            <person name="Hong Y.W."/>
            <person name="Hwang C.Y."/>
        </authorList>
    </citation>
    <scope>NUCLEOTIDE SEQUENCE</scope>
    <source>
        <strain evidence="5">HL-MP18</strain>
    </source>
</reference>
<keyword evidence="1" id="KW-0805">Transcription regulation</keyword>
<proteinExistence type="predicted"/>
<organism evidence="5 6">
    <name type="scientific">Roseovarius pelagicus</name>
    <dbReference type="NCBI Taxonomy" id="2980108"/>
    <lineage>
        <taxon>Bacteria</taxon>
        <taxon>Pseudomonadati</taxon>
        <taxon>Pseudomonadota</taxon>
        <taxon>Alphaproteobacteria</taxon>
        <taxon>Rhodobacterales</taxon>
        <taxon>Roseobacteraceae</taxon>
        <taxon>Roseovarius</taxon>
    </lineage>
</organism>
<dbReference type="RefSeq" id="WP_263048513.1">
    <property type="nucleotide sequence ID" value="NZ_CP106738.1"/>
</dbReference>
<evidence type="ECO:0000259" key="4">
    <source>
        <dbReference type="PROSITE" id="PS51118"/>
    </source>
</evidence>
<evidence type="ECO:0000313" key="5">
    <source>
        <dbReference type="EMBL" id="UXX84131.1"/>
    </source>
</evidence>
<dbReference type="PANTHER" id="PTHR33204">
    <property type="entry name" value="TRANSCRIPTIONAL REGULATOR, MARR FAMILY"/>
    <property type="match status" value="1"/>
</dbReference>
<protein>
    <submittedName>
        <fullName evidence="5">Helix-turn-helix transcriptional regulator</fullName>
    </submittedName>
</protein>
<gene>
    <name evidence="5" type="ORF">N7U68_05635</name>
</gene>
<dbReference type="SUPFAM" id="SSF46785">
    <property type="entry name" value="Winged helix' DNA-binding domain"/>
    <property type="match status" value="2"/>
</dbReference>
<keyword evidence="3" id="KW-0804">Transcription</keyword>
<name>A0ABY6DD97_9RHOB</name>
<dbReference type="Proteomes" id="UP001064087">
    <property type="component" value="Chromosome"/>
</dbReference>
<evidence type="ECO:0000256" key="1">
    <source>
        <dbReference type="ARBA" id="ARBA00023015"/>
    </source>
</evidence>
<feature type="domain" description="HTH hxlR-type" evidence="4">
    <location>
        <begin position="180"/>
        <end position="277"/>
    </location>
</feature>
<sequence length="320" mass="36470">MNAPTKKPRQATLERNCSVRSTVEIVLDSWSFLIIREAFFGVRRFSGFQERLGIPRQTLTTRLMALVENDIFVLGRKEGEPGRQYFFTERGKDLFQSMLSLMEFGDNWLRGNDEPPLQMIHTLCGQHVHPITVCSECLEPVETHDVHFRDGPGAGYSVATSRQATRRSADPNVLQRVRPCSVARSLAIIGDRWSFLVLREAYFGVRRYDEMREKLAIASNVLADRLARLVEAGVFEKVPYGPGAGRSEYRFTQKGRALYKPMIVMMAWGDRWLNPGAAPLRLRHRACGQDFTPLVVCSGCKQPLNAHETEYELRYDLTVL</sequence>
<keyword evidence="6" id="KW-1185">Reference proteome</keyword>
<evidence type="ECO:0000256" key="2">
    <source>
        <dbReference type="ARBA" id="ARBA00023125"/>
    </source>
</evidence>
<evidence type="ECO:0000256" key="3">
    <source>
        <dbReference type="ARBA" id="ARBA00023163"/>
    </source>
</evidence>
<accession>A0ABY6DD97</accession>
<evidence type="ECO:0000313" key="6">
    <source>
        <dbReference type="Proteomes" id="UP001064087"/>
    </source>
</evidence>
<keyword evidence="2" id="KW-0238">DNA-binding</keyword>
<dbReference type="PANTHER" id="PTHR33204:SF36">
    <property type="entry name" value="TRANSCRIPTIONAL REGULATORY PROTEIN"/>
    <property type="match status" value="1"/>
</dbReference>
<dbReference type="InterPro" id="IPR002577">
    <property type="entry name" value="HTH_HxlR"/>
</dbReference>
<dbReference type="InterPro" id="IPR036390">
    <property type="entry name" value="WH_DNA-bd_sf"/>
</dbReference>
<dbReference type="InterPro" id="IPR036388">
    <property type="entry name" value="WH-like_DNA-bd_sf"/>
</dbReference>